<accession>A0A8J7CCU3</accession>
<keyword evidence="3" id="KW-1185">Reference proteome</keyword>
<comment type="caution">
    <text evidence="2">The sequence shown here is derived from an EMBL/GenBank/DDBJ whole genome shotgun (WGS) entry which is preliminary data.</text>
</comment>
<protein>
    <submittedName>
        <fullName evidence="2">DUF924 family protein</fullName>
    </submittedName>
</protein>
<evidence type="ECO:0000256" key="1">
    <source>
        <dbReference type="SAM" id="MobiDB-lite"/>
    </source>
</evidence>
<name>A0A8J7CCU3_9PROT</name>
<dbReference type="InterPro" id="IPR011990">
    <property type="entry name" value="TPR-like_helical_dom_sf"/>
</dbReference>
<dbReference type="Proteomes" id="UP000631034">
    <property type="component" value="Unassembled WGS sequence"/>
</dbReference>
<dbReference type="Pfam" id="PF06041">
    <property type="entry name" value="DUF924"/>
    <property type="match status" value="1"/>
</dbReference>
<dbReference type="EMBL" id="JACZHT010000001">
    <property type="protein sequence ID" value="MBE1236154.1"/>
    <property type="molecule type" value="Genomic_DNA"/>
</dbReference>
<feature type="region of interest" description="Disordered" evidence="1">
    <location>
        <begin position="1"/>
        <end position="20"/>
    </location>
</feature>
<evidence type="ECO:0000313" key="3">
    <source>
        <dbReference type="Proteomes" id="UP000631034"/>
    </source>
</evidence>
<gene>
    <name evidence="2" type="ORF">IHV25_00580</name>
</gene>
<dbReference type="Gene3D" id="1.20.58.320">
    <property type="entry name" value="TPR-like"/>
    <property type="match status" value="1"/>
</dbReference>
<proteinExistence type="predicted"/>
<sequence>MSSTTDRHAPRGTGSALLEGWPLGAVRALLNEPADAADGPRRALDFWFAWPDAPTDTPCAGAPERTGGPLRSEGADGTGGRDGSDHGAPDPDARHPNESEWEKPRRWWFEPADSLDAALIALFSTDVGRARRGEFDDRFSDPREALGGIILLHSLPLRLWRGSDRAGAGNAKACGLALDLVRSGADRLLSPLERAVSWTPLLESPREVDAERALALYETLGSPFWIRRAEHRLAALAARQDHPDAAGP</sequence>
<dbReference type="RefSeq" id="WP_192533033.1">
    <property type="nucleotide sequence ID" value="NZ_JACZHT010000001.1"/>
</dbReference>
<reference evidence="2" key="1">
    <citation type="submission" date="2020-10" db="EMBL/GenBank/DDBJ databases">
        <title>Genome sequence of the unusual species of purple photosynthetic bacteria, Phaeovibrio sulfidiphilus DSM 23193, type strain.</title>
        <authorList>
            <person name="Kyndt J.A."/>
            <person name="Meyer T.E."/>
        </authorList>
    </citation>
    <scope>NUCLEOTIDE SEQUENCE</scope>
    <source>
        <strain evidence="2">DSM 23193</strain>
    </source>
</reference>
<dbReference type="InterPro" id="IPR010323">
    <property type="entry name" value="DUF924"/>
</dbReference>
<dbReference type="AlphaFoldDB" id="A0A8J7CCU3"/>
<evidence type="ECO:0000313" key="2">
    <source>
        <dbReference type="EMBL" id="MBE1236154.1"/>
    </source>
</evidence>
<feature type="compositionally biased region" description="Basic and acidic residues" evidence="1">
    <location>
        <begin position="82"/>
        <end position="102"/>
    </location>
</feature>
<feature type="region of interest" description="Disordered" evidence="1">
    <location>
        <begin position="53"/>
        <end position="102"/>
    </location>
</feature>
<organism evidence="2 3">
    <name type="scientific">Phaeovibrio sulfidiphilus</name>
    <dbReference type="NCBI Taxonomy" id="1220600"/>
    <lineage>
        <taxon>Bacteria</taxon>
        <taxon>Pseudomonadati</taxon>
        <taxon>Pseudomonadota</taxon>
        <taxon>Alphaproteobacteria</taxon>
        <taxon>Rhodospirillales</taxon>
        <taxon>Rhodospirillaceae</taxon>
        <taxon>Phaeovibrio</taxon>
    </lineage>
</organism>
<dbReference type="SUPFAM" id="SSF48452">
    <property type="entry name" value="TPR-like"/>
    <property type="match status" value="1"/>
</dbReference>